<comment type="similarity">
    <text evidence="5">Belongs to the SAT4 family.</text>
</comment>
<feature type="transmembrane region" description="Helical" evidence="7">
    <location>
        <begin position="85"/>
        <end position="109"/>
    </location>
</feature>
<keyword evidence="3 7" id="KW-1133">Transmembrane helix</keyword>
<evidence type="ECO:0000256" key="2">
    <source>
        <dbReference type="ARBA" id="ARBA00022692"/>
    </source>
</evidence>
<proteinExistence type="inferred from homology"/>
<keyword evidence="10" id="KW-1185">Reference proteome</keyword>
<dbReference type="EMBL" id="CALLCH030000010">
    <property type="protein sequence ID" value="CAI4213997.1"/>
    <property type="molecule type" value="Genomic_DNA"/>
</dbReference>
<protein>
    <recommendedName>
        <fullName evidence="8">Rhodopsin domain-containing protein</fullName>
    </recommendedName>
</protein>
<feature type="compositionally biased region" description="Low complexity" evidence="6">
    <location>
        <begin position="258"/>
        <end position="271"/>
    </location>
</feature>
<name>A0A9P1H262_9PEZI</name>
<dbReference type="PANTHER" id="PTHR33048">
    <property type="entry name" value="PTH11-LIKE INTEGRAL MEMBRANE PROTEIN (AFU_ORTHOLOGUE AFUA_5G11245)"/>
    <property type="match status" value="1"/>
</dbReference>
<feature type="transmembrane region" description="Helical" evidence="7">
    <location>
        <begin position="166"/>
        <end position="185"/>
    </location>
</feature>
<reference evidence="9" key="1">
    <citation type="submission" date="2022-11" db="EMBL/GenBank/DDBJ databases">
        <authorList>
            <person name="Scott C."/>
            <person name="Bruce N."/>
        </authorList>
    </citation>
    <scope>NUCLEOTIDE SEQUENCE</scope>
</reference>
<evidence type="ECO:0000313" key="10">
    <source>
        <dbReference type="Proteomes" id="UP000838763"/>
    </source>
</evidence>
<dbReference type="AlphaFoldDB" id="A0A9P1H262"/>
<evidence type="ECO:0000256" key="7">
    <source>
        <dbReference type="SAM" id="Phobius"/>
    </source>
</evidence>
<feature type="compositionally biased region" description="Basic residues" evidence="6">
    <location>
        <begin position="357"/>
        <end position="384"/>
    </location>
</feature>
<evidence type="ECO:0000259" key="8">
    <source>
        <dbReference type="Pfam" id="PF20684"/>
    </source>
</evidence>
<evidence type="ECO:0000256" key="4">
    <source>
        <dbReference type="ARBA" id="ARBA00023136"/>
    </source>
</evidence>
<dbReference type="GO" id="GO:0016020">
    <property type="term" value="C:membrane"/>
    <property type="evidence" value="ECO:0007669"/>
    <property type="project" value="UniProtKB-SubCell"/>
</dbReference>
<sequence length="384" mass="42575">MGQNRVDVTIGVAAFTLTVATAAVALRLWTRKTIVNRLGIDDACAAIALTFYVSIVMYNASLMAIKMTFLSQYFRIFHHASRKIVKIFIGFTVFVGLWSLSQLVVAIFMCDPISGYWDKSKQARCIPNHPFWEINAAGNILTDIMIFILPIPILKTLNLPRRQRHILIGIFGLGFFTVCISLVRIRFLRQYEDFTWENVESSGWSMGELASGLTCACLPTLRPLIARYAPWMSTQSTPAGSSFRRGSTSGKDTERGILGRASSSRGGSSVRVHNHPPPVSAANWPLPMVDTPGVTNPVVQRMDSGPDATRIDGVVMSGPSSARSSVERIRQGASARPSLEKKRSQPGLLQPPQAQHQQRHQPRRRQVARRCRGRISRACVKTRG</sequence>
<feature type="domain" description="Rhodopsin" evidence="8">
    <location>
        <begin position="49"/>
        <end position="227"/>
    </location>
</feature>
<feature type="compositionally biased region" description="Low complexity" evidence="6">
    <location>
        <begin position="345"/>
        <end position="356"/>
    </location>
</feature>
<dbReference type="Proteomes" id="UP000838763">
    <property type="component" value="Unassembled WGS sequence"/>
</dbReference>
<feature type="transmembrane region" description="Helical" evidence="7">
    <location>
        <begin position="136"/>
        <end position="154"/>
    </location>
</feature>
<accession>A0A9P1H262</accession>
<gene>
    <name evidence="9" type="ORF">PPNO1_LOCUS3732</name>
</gene>
<dbReference type="OrthoDB" id="4734799at2759"/>
<feature type="transmembrane region" description="Helical" evidence="7">
    <location>
        <begin position="46"/>
        <end position="65"/>
    </location>
</feature>
<evidence type="ECO:0000256" key="3">
    <source>
        <dbReference type="ARBA" id="ARBA00022989"/>
    </source>
</evidence>
<dbReference type="InterPro" id="IPR052337">
    <property type="entry name" value="SAT4-like"/>
</dbReference>
<organism evidence="9 10">
    <name type="scientific">Parascedosporium putredinis</name>
    <dbReference type="NCBI Taxonomy" id="1442378"/>
    <lineage>
        <taxon>Eukaryota</taxon>
        <taxon>Fungi</taxon>
        <taxon>Dikarya</taxon>
        <taxon>Ascomycota</taxon>
        <taxon>Pezizomycotina</taxon>
        <taxon>Sordariomycetes</taxon>
        <taxon>Hypocreomycetidae</taxon>
        <taxon>Microascales</taxon>
        <taxon>Microascaceae</taxon>
        <taxon>Parascedosporium</taxon>
    </lineage>
</organism>
<keyword evidence="4 7" id="KW-0472">Membrane</keyword>
<comment type="caution">
    <text evidence="9">The sequence shown here is derived from an EMBL/GenBank/DDBJ whole genome shotgun (WGS) entry which is preliminary data.</text>
</comment>
<keyword evidence="2 7" id="KW-0812">Transmembrane</keyword>
<comment type="subcellular location">
    <subcellularLocation>
        <location evidence="1">Membrane</location>
        <topology evidence="1">Multi-pass membrane protein</topology>
    </subcellularLocation>
</comment>
<dbReference type="PANTHER" id="PTHR33048:SF47">
    <property type="entry name" value="INTEGRAL MEMBRANE PROTEIN-RELATED"/>
    <property type="match status" value="1"/>
</dbReference>
<evidence type="ECO:0000256" key="6">
    <source>
        <dbReference type="SAM" id="MobiDB-lite"/>
    </source>
</evidence>
<dbReference type="InterPro" id="IPR049326">
    <property type="entry name" value="Rhodopsin_dom_fungi"/>
</dbReference>
<feature type="region of interest" description="Disordered" evidence="6">
    <location>
        <begin position="235"/>
        <end position="384"/>
    </location>
</feature>
<evidence type="ECO:0000256" key="5">
    <source>
        <dbReference type="ARBA" id="ARBA00038359"/>
    </source>
</evidence>
<feature type="compositionally biased region" description="Polar residues" evidence="6">
    <location>
        <begin position="235"/>
        <end position="250"/>
    </location>
</feature>
<evidence type="ECO:0000256" key="1">
    <source>
        <dbReference type="ARBA" id="ARBA00004141"/>
    </source>
</evidence>
<evidence type="ECO:0000313" key="9">
    <source>
        <dbReference type="EMBL" id="CAI4213997.1"/>
    </source>
</evidence>
<dbReference type="Pfam" id="PF20684">
    <property type="entry name" value="Fung_rhodopsin"/>
    <property type="match status" value="1"/>
</dbReference>